<accession>A0A8S9QLK0</accession>
<comment type="caution">
    <text evidence="1">The sequence shown here is derived from an EMBL/GenBank/DDBJ whole genome shotgun (WGS) entry which is preliminary data.</text>
</comment>
<name>A0A8S9QLK0_BRACR</name>
<organism evidence="1 2">
    <name type="scientific">Brassica cretica</name>
    <name type="common">Mustard</name>
    <dbReference type="NCBI Taxonomy" id="69181"/>
    <lineage>
        <taxon>Eukaryota</taxon>
        <taxon>Viridiplantae</taxon>
        <taxon>Streptophyta</taxon>
        <taxon>Embryophyta</taxon>
        <taxon>Tracheophyta</taxon>
        <taxon>Spermatophyta</taxon>
        <taxon>Magnoliopsida</taxon>
        <taxon>eudicotyledons</taxon>
        <taxon>Gunneridae</taxon>
        <taxon>Pentapetalae</taxon>
        <taxon>rosids</taxon>
        <taxon>malvids</taxon>
        <taxon>Brassicales</taxon>
        <taxon>Brassicaceae</taxon>
        <taxon>Brassiceae</taxon>
        <taxon>Brassica</taxon>
    </lineage>
</organism>
<reference evidence="1" key="1">
    <citation type="submission" date="2019-12" db="EMBL/GenBank/DDBJ databases">
        <title>Genome sequencing and annotation of Brassica cretica.</title>
        <authorList>
            <person name="Studholme D.J."/>
            <person name="Sarris P."/>
        </authorList>
    </citation>
    <scope>NUCLEOTIDE SEQUENCE</scope>
    <source>
        <strain evidence="1">PFS-109/04</strain>
        <tissue evidence="1">Leaf</tissue>
    </source>
</reference>
<dbReference type="AlphaFoldDB" id="A0A8S9QLK0"/>
<sequence>MERMISPKKARRQGNISETMAKRKCGFHLGDRRKVVKRESRTCPSLWNLECITLVFSSKSEGPILRKRKSSPSDLLLQRAALDFIAKEDVKASKLQIKSIHRPAKD</sequence>
<dbReference type="EMBL" id="QGKX02001290">
    <property type="protein sequence ID" value="KAF3541561.1"/>
    <property type="molecule type" value="Genomic_DNA"/>
</dbReference>
<gene>
    <name evidence="1" type="ORF">F2Q69_00022989</name>
</gene>
<dbReference type="Proteomes" id="UP000712600">
    <property type="component" value="Unassembled WGS sequence"/>
</dbReference>
<protein>
    <submittedName>
        <fullName evidence="1">Uncharacterized protein</fullName>
    </submittedName>
</protein>
<proteinExistence type="predicted"/>
<evidence type="ECO:0000313" key="1">
    <source>
        <dbReference type="EMBL" id="KAF3541561.1"/>
    </source>
</evidence>
<evidence type="ECO:0000313" key="2">
    <source>
        <dbReference type="Proteomes" id="UP000712600"/>
    </source>
</evidence>